<dbReference type="GO" id="GO:0003677">
    <property type="term" value="F:DNA binding"/>
    <property type="evidence" value="ECO:0007669"/>
    <property type="project" value="InterPro"/>
</dbReference>
<evidence type="ECO:0000259" key="2">
    <source>
        <dbReference type="Pfam" id="PF02371"/>
    </source>
</evidence>
<sequence length="181" mass="20123">MAILDEYFPEYRRIFKNLLVKASLYILTHRPFPADLKQLTTEELTAELKAASSGKVGQKRAVLLLAVTNESTGVSEGLTAARLRLTQCLEEIFFWQKQLTQTEAAMEKALAKTGLAEYLLSIPGIGVVTAASFLGEVGDLTRYEDWRQIRKLAGYNLTINQSGDSKKGSTKISKRGHSELR</sequence>
<feature type="region of interest" description="Disordered" evidence="1">
    <location>
        <begin position="162"/>
        <end position="181"/>
    </location>
</feature>
<dbReference type="InterPro" id="IPR003346">
    <property type="entry name" value="Transposase_20"/>
</dbReference>
<evidence type="ECO:0000313" key="3">
    <source>
        <dbReference type="EMBL" id="MQL51390.1"/>
    </source>
</evidence>
<dbReference type="OrthoDB" id="9811278at2"/>
<dbReference type="CDD" id="cd09897">
    <property type="entry name" value="H3TH_FEN1-XPG-like"/>
    <property type="match status" value="1"/>
</dbReference>
<dbReference type="AlphaFoldDB" id="A0A6N7IN51"/>
<dbReference type="GO" id="GO:0004803">
    <property type="term" value="F:transposase activity"/>
    <property type="evidence" value="ECO:0007669"/>
    <property type="project" value="InterPro"/>
</dbReference>
<dbReference type="EMBL" id="WHYR01000007">
    <property type="protein sequence ID" value="MQL51390.1"/>
    <property type="molecule type" value="Genomic_DNA"/>
</dbReference>
<keyword evidence="4" id="KW-1185">Reference proteome</keyword>
<dbReference type="Pfam" id="PF02371">
    <property type="entry name" value="Transposase_20"/>
    <property type="match status" value="1"/>
</dbReference>
<dbReference type="Proteomes" id="UP000441717">
    <property type="component" value="Unassembled WGS sequence"/>
</dbReference>
<feature type="domain" description="Transposase IS116/IS110/IS902 C-terminal" evidence="2">
    <location>
        <begin position="117"/>
        <end position="181"/>
    </location>
</feature>
<protein>
    <submittedName>
        <fullName evidence="3">Transposase</fullName>
    </submittedName>
</protein>
<dbReference type="PANTHER" id="PTHR33055:SF15">
    <property type="entry name" value="TRANSPOSASE-RELATED"/>
    <property type="match status" value="1"/>
</dbReference>
<name>A0A6N7IN51_9FIRM</name>
<accession>A0A6N7IN51</accession>
<gene>
    <name evidence="3" type="ORF">GFC01_03750</name>
</gene>
<proteinExistence type="predicted"/>
<organism evidence="3 4">
    <name type="scientific">Desulfofundulus thermobenzoicus</name>
    <dbReference type="NCBI Taxonomy" id="29376"/>
    <lineage>
        <taxon>Bacteria</taxon>
        <taxon>Bacillati</taxon>
        <taxon>Bacillota</taxon>
        <taxon>Clostridia</taxon>
        <taxon>Eubacteriales</taxon>
        <taxon>Peptococcaceae</taxon>
        <taxon>Desulfofundulus</taxon>
    </lineage>
</organism>
<comment type="caution">
    <text evidence="3">The sequence shown here is derived from an EMBL/GenBank/DDBJ whole genome shotgun (WGS) entry which is preliminary data.</text>
</comment>
<dbReference type="GO" id="GO:0006313">
    <property type="term" value="P:DNA transposition"/>
    <property type="evidence" value="ECO:0007669"/>
    <property type="project" value="InterPro"/>
</dbReference>
<dbReference type="PANTHER" id="PTHR33055">
    <property type="entry name" value="TRANSPOSASE FOR INSERTION SEQUENCE ELEMENT IS1111A"/>
    <property type="match status" value="1"/>
</dbReference>
<evidence type="ECO:0000256" key="1">
    <source>
        <dbReference type="SAM" id="MobiDB-lite"/>
    </source>
</evidence>
<evidence type="ECO:0000313" key="4">
    <source>
        <dbReference type="Proteomes" id="UP000441717"/>
    </source>
</evidence>
<dbReference type="InterPro" id="IPR047650">
    <property type="entry name" value="Transpos_IS110"/>
</dbReference>
<reference evidence="3 4" key="1">
    <citation type="submission" date="2019-10" db="EMBL/GenBank/DDBJ databases">
        <title>Comparative genomics of sulfur disproportionating microorganisms.</title>
        <authorList>
            <person name="Ward L.M."/>
            <person name="Bertran E."/>
            <person name="Johnston D."/>
        </authorList>
    </citation>
    <scope>NUCLEOTIDE SEQUENCE [LARGE SCALE GENOMIC DNA]</scope>
    <source>
        <strain evidence="3 4">DSM 14055</strain>
    </source>
</reference>